<dbReference type="EC" id="5.4.99.-" evidence="8"/>
<sequence>MTETTPRKTLGKLSLKRSEDAAPAAKIEERLHKVLAQAGLGSRRALEQRIADGLVKVNGEVAQVGQSIRSGDRVELDGKAFVASALTEPARVLVYNKPEGEVTTREDPEGRPTIFESLPRLKGARWIAIGRLDINTTGLLLLTTDGEIANAMMHPSHEVEREYVVRVRAPEGQERVPDNVVDRLARGVALEDGPAKFDQIERIGGTDSHDWFKVVVKEGRNREVRRLWESQGCQVSRLKRVRYGNISLPRELLRGQSQELPQEQVDALRRELGLDANAPSTLTLQPVIGQRRAAKTALHVRQGGQAYVNGHNTADEGRELRRFDHVREDRRGGRGGKKPHGGLTVSGEMAAKQSQKPFKQRKQKGALKPLPDGNPAAFRTWYVPEGVATGPSGHRNAGPGGKRSGKPGAGQGARKAARPYGHPGNAVHFPSDHATPGQDRGPRGNAGNRAKRPGGGGRPGGRGPRQG</sequence>
<dbReference type="InterPro" id="IPR002942">
    <property type="entry name" value="S4_RNA-bd"/>
</dbReference>
<evidence type="ECO:0000256" key="1">
    <source>
        <dbReference type="ARBA" id="ARBA00008348"/>
    </source>
</evidence>
<name>A0A562E6D0_9GAMM</name>
<dbReference type="Pfam" id="PF01479">
    <property type="entry name" value="S4"/>
    <property type="match status" value="1"/>
</dbReference>
<dbReference type="InterPro" id="IPR000748">
    <property type="entry name" value="PsdUridine_synth_RsuA/RluB/E/F"/>
</dbReference>
<evidence type="ECO:0000313" key="11">
    <source>
        <dbReference type="EMBL" id="TWH17676.1"/>
    </source>
</evidence>
<dbReference type="GO" id="GO:0000455">
    <property type="term" value="P:enzyme-directed rRNA pseudouridine synthesis"/>
    <property type="evidence" value="ECO:0007669"/>
    <property type="project" value="UniProtKB-ARBA"/>
</dbReference>
<dbReference type="PROSITE" id="PS50889">
    <property type="entry name" value="S4"/>
    <property type="match status" value="1"/>
</dbReference>
<evidence type="ECO:0000256" key="4">
    <source>
        <dbReference type="ARBA" id="ARBA00023235"/>
    </source>
</evidence>
<evidence type="ECO:0000256" key="2">
    <source>
        <dbReference type="ARBA" id="ARBA00022552"/>
    </source>
</evidence>
<dbReference type="FunFam" id="3.30.70.1560:FF:000001">
    <property type="entry name" value="Pseudouridine synthase"/>
    <property type="match status" value="1"/>
</dbReference>
<dbReference type="RefSeq" id="WP_147208035.1">
    <property type="nucleotide sequence ID" value="NZ_VLJS01000002.1"/>
</dbReference>
<feature type="domain" description="RNA-binding S4" evidence="10">
    <location>
        <begin position="29"/>
        <end position="87"/>
    </location>
</feature>
<evidence type="ECO:0000256" key="7">
    <source>
        <dbReference type="PROSITE-ProRule" id="PRU00182"/>
    </source>
</evidence>
<dbReference type="Gene3D" id="3.10.290.10">
    <property type="entry name" value="RNA-binding S4 domain"/>
    <property type="match status" value="1"/>
</dbReference>
<dbReference type="NCBIfam" id="TIGR00093">
    <property type="entry name" value="pseudouridine synthase"/>
    <property type="match status" value="1"/>
</dbReference>
<dbReference type="InterPro" id="IPR020103">
    <property type="entry name" value="PsdUridine_synth_cat_dom_sf"/>
</dbReference>
<dbReference type="InterPro" id="IPR050343">
    <property type="entry name" value="RsuA_PseudoU_synthase"/>
</dbReference>
<dbReference type="OrthoDB" id="9807213at2"/>
<dbReference type="EMBL" id="VLJS01000002">
    <property type="protein sequence ID" value="TWH17676.1"/>
    <property type="molecule type" value="Genomic_DNA"/>
</dbReference>
<feature type="compositionally biased region" description="Gly residues" evidence="9">
    <location>
        <begin position="398"/>
        <end position="411"/>
    </location>
</feature>
<proteinExistence type="inferred from homology"/>
<dbReference type="FunFam" id="3.30.70.580:FF:000009">
    <property type="entry name" value="Pseudouridine synthase"/>
    <property type="match status" value="1"/>
</dbReference>
<evidence type="ECO:0000313" key="12">
    <source>
        <dbReference type="Proteomes" id="UP000321583"/>
    </source>
</evidence>
<dbReference type="InterPro" id="IPR036986">
    <property type="entry name" value="S4_RNA-bd_sf"/>
</dbReference>
<feature type="compositionally biased region" description="Gly residues" evidence="9">
    <location>
        <begin position="453"/>
        <end position="467"/>
    </location>
</feature>
<dbReference type="FunFam" id="3.10.290.10:FF:000003">
    <property type="entry name" value="Pseudouridine synthase"/>
    <property type="match status" value="1"/>
</dbReference>
<evidence type="ECO:0000256" key="6">
    <source>
        <dbReference type="ARBA" id="ARBA00037383"/>
    </source>
</evidence>
<reference evidence="11 12" key="1">
    <citation type="submission" date="2019-07" db="EMBL/GenBank/DDBJ databases">
        <title>Genome sequencing of lignin-degrading bacterial isolates.</title>
        <authorList>
            <person name="Gladden J."/>
        </authorList>
    </citation>
    <scope>NUCLEOTIDE SEQUENCE [LARGE SCALE GENOMIC DNA]</scope>
    <source>
        <strain evidence="11 12">J19</strain>
    </source>
</reference>
<comment type="caution">
    <text evidence="11">The sequence shown here is derived from an EMBL/GenBank/DDBJ whole genome shotgun (WGS) entry which is preliminary data.</text>
</comment>
<dbReference type="SMART" id="SM00363">
    <property type="entry name" value="S4"/>
    <property type="match status" value="1"/>
</dbReference>
<evidence type="ECO:0000256" key="9">
    <source>
        <dbReference type="SAM" id="MobiDB-lite"/>
    </source>
</evidence>
<dbReference type="PANTHER" id="PTHR47683">
    <property type="entry name" value="PSEUDOURIDINE SYNTHASE FAMILY PROTEIN-RELATED"/>
    <property type="match status" value="1"/>
</dbReference>
<keyword evidence="4 8" id="KW-0413">Isomerase</keyword>
<dbReference type="GO" id="GO:0160139">
    <property type="term" value="F:23S rRNA pseudouridine(2605) synthase activity"/>
    <property type="evidence" value="ECO:0007669"/>
    <property type="project" value="UniProtKB-EC"/>
</dbReference>
<comment type="catalytic activity">
    <reaction evidence="5">
        <text>uridine(2605) in 23S rRNA = pseudouridine(2605) in 23S rRNA</text>
        <dbReference type="Rhea" id="RHEA:42520"/>
        <dbReference type="Rhea" id="RHEA-COMP:10095"/>
        <dbReference type="Rhea" id="RHEA-COMP:10096"/>
        <dbReference type="ChEBI" id="CHEBI:65314"/>
        <dbReference type="ChEBI" id="CHEBI:65315"/>
        <dbReference type="EC" id="5.4.99.22"/>
    </reaction>
</comment>
<dbReference type="GO" id="GO:0003723">
    <property type="term" value="F:RNA binding"/>
    <property type="evidence" value="ECO:0007669"/>
    <property type="project" value="UniProtKB-KW"/>
</dbReference>
<dbReference type="PROSITE" id="PS01149">
    <property type="entry name" value="PSI_RSU"/>
    <property type="match status" value="1"/>
</dbReference>
<organism evidence="11 12">
    <name type="scientific">Pseudoxanthomonas taiwanensis J19</name>
    <dbReference type="NCBI Taxonomy" id="935569"/>
    <lineage>
        <taxon>Bacteria</taxon>
        <taxon>Pseudomonadati</taxon>
        <taxon>Pseudomonadota</taxon>
        <taxon>Gammaproteobacteria</taxon>
        <taxon>Lysobacterales</taxon>
        <taxon>Lysobacteraceae</taxon>
        <taxon>Pseudoxanthomonas</taxon>
    </lineage>
</organism>
<keyword evidence="2" id="KW-0698">rRNA processing</keyword>
<evidence type="ECO:0000256" key="8">
    <source>
        <dbReference type="RuleBase" id="RU003887"/>
    </source>
</evidence>
<dbReference type="Pfam" id="PF00849">
    <property type="entry name" value="PseudoU_synth_2"/>
    <property type="match status" value="1"/>
</dbReference>
<gene>
    <name evidence="11" type="ORF">L613_001000000230</name>
</gene>
<accession>A0A562E6D0</accession>
<dbReference type="SUPFAM" id="SSF55120">
    <property type="entry name" value="Pseudouridine synthase"/>
    <property type="match status" value="1"/>
</dbReference>
<dbReference type="AlphaFoldDB" id="A0A562E6D0"/>
<evidence type="ECO:0000256" key="5">
    <source>
        <dbReference type="ARBA" id="ARBA00036944"/>
    </source>
</evidence>
<dbReference type="GO" id="GO:0005829">
    <property type="term" value="C:cytosol"/>
    <property type="evidence" value="ECO:0007669"/>
    <property type="project" value="UniProtKB-ARBA"/>
</dbReference>
<feature type="region of interest" description="Disordered" evidence="9">
    <location>
        <begin position="1"/>
        <end position="22"/>
    </location>
</feature>
<dbReference type="Gene3D" id="3.30.2350.10">
    <property type="entry name" value="Pseudouridine synthase"/>
    <property type="match status" value="1"/>
</dbReference>
<dbReference type="InterPro" id="IPR006145">
    <property type="entry name" value="PsdUridine_synth_RsuA/RluA"/>
</dbReference>
<keyword evidence="3 7" id="KW-0694">RNA-binding</keyword>
<comment type="function">
    <text evidence="6">Responsible for synthesis of pseudouridine from uracil-2605 in 23S ribosomal RNA.</text>
</comment>
<evidence type="ECO:0000256" key="3">
    <source>
        <dbReference type="ARBA" id="ARBA00022884"/>
    </source>
</evidence>
<dbReference type="PANTHER" id="PTHR47683:SF3">
    <property type="entry name" value="RIBOSOMAL LARGE SUBUNIT PSEUDOURIDINE SYNTHASE B"/>
    <property type="match status" value="1"/>
</dbReference>
<dbReference type="NCBIfam" id="NF007976">
    <property type="entry name" value="PRK10700.1"/>
    <property type="match status" value="1"/>
</dbReference>
<protein>
    <recommendedName>
        <fullName evidence="8">Pseudouridine synthase</fullName>
        <ecNumber evidence="8">5.4.99.-</ecNumber>
    </recommendedName>
</protein>
<dbReference type="Proteomes" id="UP000321583">
    <property type="component" value="Unassembled WGS sequence"/>
</dbReference>
<feature type="region of interest" description="Disordered" evidence="9">
    <location>
        <begin position="324"/>
        <end position="467"/>
    </location>
</feature>
<evidence type="ECO:0000259" key="10">
    <source>
        <dbReference type="SMART" id="SM00363"/>
    </source>
</evidence>
<dbReference type="CDD" id="cd00165">
    <property type="entry name" value="S4"/>
    <property type="match status" value="1"/>
</dbReference>
<dbReference type="InterPro" id="IPR018496">
    <property type="entry name" value="PsdUridine_synth_RsuA/RluB_CS"/>
</dbReference>
<dbReference type="SUPFAM" id="SSF55174">
    <property type="entry name" value="Alpha-L RNA-binding motif"/>
    <property type="match status" value="1"/>
</dbReference>
<comment type="similarity">
    <text evidence="1 8">Belongs to the pseudouridine synthase RsuA family.</text>
</comment>
<keyword evidence="12" id="KW-1185">Reference proteome</keyword>